<sequence length="48" mass="5262">MFRGFGLLADMQPKLESSAGLLEEFDKVGVRGKKILLVKPELGSPVLF</sequence>
<accession>X1VLD7</accession>
<comment type="caution">
    <text evidence="1">The sequence shown here is derived from an EMBL/GenBank/DDBJ whole genome shotgun (WGS) entry which is preliminary data.</text>
</comment>
<proteinExistence type="predicted"/>
<protein>
    <submittedName>
        <fullName evidence="1">Uncharacterized protein</fullName>
    </submittedName>
</protein>
<dbReference type="EMBL" id="BARW01038059">
    <property type="protein sequence ID" value="GAJ20142.1"/>
    <property type="molecule type" value="Genomic_DNA"/>
</dbReference>
<gene>
    <name evidence="1" type="ORF">S12H4_58552</name>
</gene>
<dbReference type="AlphaFoldDB" id="X1VLD7"/>
<organism evidence="1">
    <name type="scientific">marine sediment metagenome</name>
    <dbReference type="NCBI Taxonomy" id="412755"/>
    <lineage>
        <taxon>unclassified sequences</taxon>
        <taxon>metagenomes</taxon>
        <taxon>ecological metagenomes</taxon>
    </lineage>
</organism>
<name>X1VLD7_9ZZZZ</name>
<feature type="non-terminal residue" evidence="1">
    <location>
        <position position="48"/>
    </location>
</feature>
<reference evidence="1" key="1">
    <citation type="journal article" date="2014" name="Front. Microbiol.">
        <title>High frequency of phylogenetically diverse reductive dehalogenase-homologous genes in deep subseafloor sedimentary metagenomes.</title>
        <authorList>
            <person name="Kawai M."/>
            <person name="Futagami T."/>
            <person name="Toyoda A."/>
            <person name="Takaki Y."/>
            <person name="Nishi S."/>
            <person name="Hori S."/>
            <person name="Arai W."/>
            <person name="Tsubouchi T."/>
            <person name="Morono Y."/>
            <person name="Uchiyama I."/>
            <person name="Ito T."/>
            <person name="Fujiyama A."/>
            <person name="Inagaki F."/>
            <person name="Takami H."/>
        </authorList>
    </citation>
    <scope>NUCLEOTIDE SEQUENCE</scope>
    <source>
        <strain evidence="1">Expedition CK06-06</strain>
    </source>
</reference>
<evidence type="ECO:0000313" key="1">
    <source>
        <dbReference type="EMBL" id="GAJ20142.1"/>
    </source>
</evidence>